<evidence type="ECO:0000313" key="1">
    <source>
        <dbReference type="EMBL" id="MBO8459603.1"/>
    </source>
</evidence>
<dbReference type="Gene3D" id="3.40.630.10">
    <property type="entry name" value="Zn peptidases"/>
    <property type="match status" value="1"/>
</dbReference>
<gene>
    <name evidence="1" type="ORF">IAA73_04625</name>
</gene>
<name>A0A9D9N478_9BACT</name>
<accession>A0A9D9N478</accession>
<dbReference type="SUPFAM" id="SSF53187">
    <property type="entry name" value="Zn-dependent exopeptidases"/>
    <property type="match status" value="1"/>
</dbReference>
<sequence>MNQQTSFDFIGAELSGSTRLLYEWIQSGSMLSASAFADYLFRYLTEQGYEANRYGNHIWMMAPGFDTRKKTLLLATHCIFDKHSNPIDLPKETICNQRIYGPYAGAWGGCLASLLQAYLELCREQEPYNLIFAALTEEQERDEADDFVTTLPTIDFCIIAQATGMQLIKGEKGYACLHGICRENGEQDAIMQCAEDICRLQREDFTPGQLGNCSLEMQQINGNSHTASYDFHWEYNECHTAQEWCEKQAEENYHSSFEVREDWHPCICLDNHPLLNATTIKQTQQHEPIGHSLLGKLSCPGVKIGPGGTIAHSIGVADVDNAAHFYKEWLHNINW</sequence>
<proteinExistence type="predicted"/>
<reference evidence="1" key="1">
    <citation type="submission" date="2020-10" db="EMBL/GenBank/DDBJ databases">
        <authorList>
            <person name="Gilroy R."/>
        </authorList>
    </citation>
    <scope>NUCLEOTIDE SEQUENCE</scope>
    <source>
        <strain evidence="1">G3-3990</strain>
    </source>
</reference>
<dbReference type="AlphaFoldDB" id="A0A9D9N478"/>
<protein>
    <submittedName>
        <fullName evidence="1">Uncharacterized protein</fullName>
    </submittedName>
</protein>
<comment type="caution">
    <text evidence="1">The sequence shown here is derived from an EMBL/GenBank/DDBJ whole genome shotgun (WGS) entry which is preliminary data.</text>
</comment>
<dbReference type="Proteomes" id="UP000823641">
    <property type="component" value="Unassembled WGS sequence"/>
</dbReference>
<evidence type="ECO:0000313" key="2">
    <source>
        <dbReference type="Proteomes" id="UP000823641"/>
    </source>
</evidence>
<organism evidence="1 2">
    <name type="scientific">Candidatus Gallipaludibacter merdavium</name>
    <dbReference type="NCBI Taxonomy" id="2840839"/>
    <lineage>
        <taxon>Bacteria</taxon>
        <taxon>Pseudomonadati</taxon>
        <taxon>Bacteroidota</taxon>
        <taxon>Bacteroidia</taxon>
        <taxon>Bacteroidales</taxon>
        <taxon>Candidatus Gallipaludibacter</taxon>
    </lineage>
</organism>
<dbReference type="EMBL" id="JADIMG010000047">
    <property type="protein sequence ID" value="MBO8459603.1"/>
    <property type="molecule type" value="Genomic_DNA"/>
</dbReference>
<reference evidence="1" key="2">
    <citation type="journal article" date="2021" name="PeerJ">
        <title>Extensive microbial diversity within the chicken gut microbiome revealed by metagenomics and culture.</title>
        <authorList>
            <person name="Gilroy R."/>
            <person name="Ravi A."/>
            <person name="Getino M."/>
            <person name="Pursley I."/>
            <person name="Horton D.L."/>
            <person name="Alikhan N.F."/>
            <person name="Baker D."/>
            <person name="Gharbi K."/>
            <person name="Hall N."/>
            <person name="Watson M."/>
            <person name="Adriaenssens E.M."/>
            <person name="Foster-Nyarko E."/>
            <person name="Jarju S."/>
            <person name="Secka A."/>
            <person name="Antonio M."/>
            <person name="Oren A."/>
            <person name="Chaudhuri R.R."/>
            <person name="La Ragione R."/>
            <person name="Hildebrand F."/>
            <person name="Pallen M.J."/>
        </authorList>
    </citation>
    <scope>NUCLEOTIDE SEQUENCE</scope>
    <source>
        <strain evidence="1">G3-3990</strain>
    </source>
</reference>